<sequence>MERYRNSSGNSGVSAYEIGPDYILIKFSGNSRIYRYSYQKAGQHHVETMKRLAQSGSGLNSYVNRYVKNLYD</sequence>
<proteinExistence type="predicted"/>
<name>A0A1V3TZI9_ELIME</name>
<evidence type="ECO:0008006" key="3">
    <source>
        <dbReference type="Google" id="ProtNLM"/>
    </source>
</evidence>
<dbReference type="Proteomes" id="UP000188947">
    <property type="component" value="Unassembled WGS sequence"/>
</dbReference>
<evidence type="ECO:0000313" key="2">
    <source>
        <dbReference type="Proteomes" id="UP000188947"/>
    </source>
</evidence>
<dbReference type="EMBL" id="MPOG01000011">
    <property type="protein sequence ID" value="OOH95243.1"/>
    <property type="molecule type" value="Genomic_DNA"/>
</dbReference>
<reference evidence="1 2" key="1">
    <citation type="submission" date="2016-11" db="EMBL/GenBank/DDBJ databases">
        <title>Genome sequence and comparative genomic analysis of clinical strain Elizabethkingia meningoseptica 61421 PRCM.</title>
        <authorList>
            <person name="Wang M."/>
            <person name="Hu S."/>
            <person name="Cao L."/>
            <person name="Jiang T."/>
            <person name="Zhou Y."/>
            <person name="Ming D."/>
        </authorList>
    </citation>
    <scope>NUCLEOTIDE SEQUENCE [LARGE SCALE GENOMIC DNA]</scope>
    <source>
        <strain evidence="1 2">61421 PRCM</strain>
    </source>
</reference>
<comment type="caution">
    <text evidence="1">The sequence shown here is derived from an EMBL/GenBank/DDBJ whole genome shotgun (WGS) entry which is preliminary data.</text>
</comment>
<accession>A0A1V3TZI9</accession>
<keyword evidence="2" id="KW-1185">Reference proteome</keyword>
<dbReference type="OrthoDB" id="7775479at2"/>
<organism evidence="1 2">
    <name type="scientific">Elizabethkingia meningoseptica</name>
    <name type="common">Chryseobacterium meningosepticum</name>
    <dbReference type="NCBI Taxonomy" id="238"/>
    <lineage>
        <taxon>Bacteria</taxon>
        <taxon>Pseudomonadati</taxon>
        <taxon>Bacteroidota</taxon>
        <taxon>Flavobacteriia</taxon>
        <taxon>Flavobacteriales</taxon>
        <taxon>Weeksellaceae</taxon>
        <taxon>Elizabethkingia</taxon>
    </lineage>
</organism>
<protein>
    <recommendedName>
        <fullName evidence="3">KTSC domain-containing protein</fullName>
    </recommendedName>
</protein>
<dbReference type="AlphaFoldDB" id="A0A1V3TZI9"/>
<evidence type="ECO:0000313" key="1">
    <source>
        <dbReference type="EMBL" id="OOH95243.1"/>
    </source>
</evidence>
<gene>
    <name evidence="1" type="ORF">BMF97_10410</name>
</gene>